<evidence type="ECO:0000313" key="1">
    <source>
        <dbReference type="EMBL" id="KKN32333.1"/>
    </source>
</evidence>
<proteinExistence type="predicted"/>
<comment type="caution">
    <text evidence="1">The sequence shown here is derived from an EMBL/GenBank/DDBJ whole genome shotgun (WGS) entry which is preliminary data.</text>
</comment>
<accession>A0A0F9ST53</accession>
<name>A0A0F9ST53_9ZZZZ</name>
<sequence>MACVCSDCGLTGESCLCSETSRCVSCEYFDYVDGCTMPPENDCSKEGSRWVF</sequence>
<gene>
    <name evidence="1" type="ORF">LCGC14_0814820</name>
</gene>
<reference evidence="1" key="1">
    <citation type="journal article" date="2015" name="Nature">
        <title>Complex archaea that bridge the gap between prokaryotes and eukaryotes.</title>
        <authorList>
            <person name="Spang A."/>
            <person name="Saw J.H."/>
            <person name="Jorgensen S.L."/>
            <person name="Zaremba-Niedzwiedzka K."/>
            <person name="Martijn J."/>
            <person name="Lind A.E."/>
            <person name="van Eijk R."/>
            <person name="Schleper C."/>
            <person name="Guy L."/>
            <person name="Ettema T.J."/>
        </authorList>
    </citation>
    <scope>NUCLEOTIDE SEQUENCE</scope>
</reference>
<protein>
    <submittedName>
        <fullName evidence="1">Uncharacterized protein</fullName>
    </submittedName>
</protein>
<organism evidence="1">
    <name type="scientific">marine sediment metagenome</name>
    <dbReference type="NCBI Taxonomy" id="412755"/>
    <lineage>
        <taxon>unclassified sequences</taxon>
        <taxon>metagenomes</taxon>
        <taxon>ecological metagenomes</taxon>
    </lineage>
</organism>
<dbReference type="AlphaFoldDB" id="A0A0F9ST53"/>
<dbReference type="EMBL" id="LAZR01002259">
    <property type="protein sequence ID" value="KKN32333.1"/>
    <property type="molecule type" value="Genomic_DNA"/>
</dbReference>